<name>A0A955LJ48_UNCKA</name>
<organism evidence="2 3">
    <name type="scientific">candidate division WWE3 bacterium</name>
    <dbReference type="NCBI Taxonomy" id="2053526"/>
    <lineage>
        <taxon>Bacteria</taxon>
        <taxon>Katanobacteria</taxon>
    </lineage>
</organism>
<reference evidence="2" key="2">
    <citation type="journal article" date="2021" name="Microbiome">
        <title>Successional dynamics and alternative stable states in a saline activated sludge microbial community over 9 years.</title>
        <authorList>
            <person name="Wang Y."/>
            <person name="Ye J."/>
            <person name="Ju F."/>
            <person name="Liu L."/>
            <person name="Boyd J.A."/>
            <person name="Deng Y."/>
            <person name="Parks D.H."/>
            <person name="Jiang X."/>
            <person name="Yin X."/>
            <person name="Woodcroft B.J."/>
            <person name="Tyson G.W."/>
            <person name="Hugenholtz P."/>
            <person name="Polz M.F."/>
            <person name="Zhang T."/>
        </authorList>
    </citation>
    <scope>NUCLEOTIDE SEQUENCE</scope>
    <source>
        <strain evidence="2">HKST-UBA03</strain>
    </source>
</reference>
<gene>
    <name evidence="2" type="ORF">KC614_00565</name>
</gene>
<evidence type="ECO:0000313" key="2">
    <source>
        <dbReference type="EMBL" id="MCA9391682.1"/>
    </source>
</evidence>
<dbReference type="Proteomes" id="UP000751518">
    <property type="component" value="Unassembled WGS sequence"/>
</dbReference>
<evidence type="ECO:0000256" key="1">
    <source>
        <dbReference type="SAM" id="Phobius"/>
    </source>
</evidence>
<feature type="transmembrane region" description="Helical" evidence="1">
    <location>
        <begin position="204"/>
        <end position="225"/>
    </location>
</feature>
<reference evidence="2" key="1">
    <citation type="submission" date="2020-04" db="EMBL/GenBank/DDBJ databases">
        <authorList>
            <person name="Zhang T."/>
        </authorList>
    </citation>
    <scope>NUCLEOTIDE SEQUENCE</scope>
    <source>
        <strain evidence="2">HKST-UBA03</strain>
    </source>
</reference>
<sequence>MRYIKVIIISLLLLNAFFTPVLISAQSIDDYAENFIARVEQDFNILETAGQYLDESKFDQAVKYLLENKDYFEDSNRLYLDGLNYPDATDQEIDIFNTAADASAKILEGITTLGLAANETDATKINALATSGVDSLDAGYALYYNNLYPKLNDLYSSAQTTFLLYVVGLIVGLILLLVTQILYMKQSDTYTLDGIGRKALFKGMRNGALAIFAGFLITLVTLLFLPGSTYYIMWGPVIYGGYLFFKSLIKLLRFRPELVPPQQPPSPTPVT</sequence>
<comment type="caution">
    <text evidence="2">The sequence shown here is derived from an EMBL/GenBank/DDBJ whole genome shotgun (WGS) entry which is preliminary data.</text>
</comment>
<feature type="transmembrane region" description="Helical" evidence="1">
    <location>
        <begin position="231"/>
        <end position="249"/>
    </location>
</feature>
<dbReference type="EMBL" id="JAGQKZ010000002">
    <property type="protein sequence ID" value="MCA9391682.1"/>
    <property type="molecule type" value="Genomic_DNA"/>
</dbReference>
<feature type="transmembrane region" description="Helical" evidence="1">
    <location>
        <begin position="162"/>
        <end position="183"/>
    </location>
</feature>
<keyword evidence="1" id="KW-1133">Transmembrane helix</keyword>
<protein>
    <submittedName>
        <fullName evidence="2">Uncharacterized protein</fullName>
    </submittedName>
</protein>
<evidence type="ECO:0000313" key="3">
    <source>
        <dbReference type="Proteomes" id="UP000751518"/>
    </source>
</evidence>
<proteinExistence type="predicted"/>
<dbReference type="AlphaFoldDB" id="A0A955LJ48"/>
<keyword evidence="1" id="KW-0812">Transmembrane</keyword>
<keyword evidence="1" id="KW-0472">Membrane</keyword>
<accession>A0A955LJ48</accession>